<comment type="caution">
    <text evidence="7">The sequence shown here is derived from an EMBL/GenBank/DDBJ whole genome shotgun (WGS) entry which is preliminary data.</text>
</comment>
<proteinExistence type="inferred from homology"/>
<keyword evidence="3 6" id="KW-0489">Methyltransferase</keyword>
<dbReference type="NCBIfam" id="TIGR00027">
    <property type="entry name" value="mthyl_TIGR00027"/>
    <property type="match status" value="1"/>
</dbReference>
<dbReference type="EC" id="2.1.1.-" evidence="6"/>
<organism evidence="7 8">
    <name type="scientific">Gordonia jinhuaensis</name>
    <dbReference type="NCBI Taxonomy" id="1517702"/>
    <lineage>
        <taxon>Bacteria</taxon>
        <taxon>Bacillati</taxon>
        <taxon>Actinomycetota</taxon>
        <taxon>Actinomycetes</taxon>
        <taxon>Mycobacteriales</taxon>
        <taxon>Gordoniaceae</taxon>
        <taxon>Gordonia</taxon>
    </lineage>
</organism>
<reference evidence="7" key="2">
    <citation type="submission" date="2020-09" db="EMBL/GenBank/DDBJ databases">
        <authorList>
            <person name="Sun Q."/>
            <person name="Zhou Y."/>
        </authorList>
    </citation>
    <scope>NUCLEOTIDE SEQUENCE</scope>
    <source>
        <strain evidence="7">CGMCC 1.12827</strain>
    </source>
</reference>
<dbReference type="PANTHER" id="PTHR43619:SF2">
    <property type="entry name" value="S-ADENOSYL-L-METHIONINE-DEPENDENT METHYLTRANSFERASES SUPERFAMILY PROTEIN"/>
    <property type="match status" value="1"/>
</dbReference>
<dbReference type="GO" id="GO:0008168">
    <property type="term" value="F:methyltransferase activity"/>
    <property type="evidence" value="ECO:0007669"/>
    <property type="project" value="UniProtKB-UniRule"/>
</dbReference>
<evidence type="ECO:0000256" key="6">
    <source>
        <dbReference type="RuleBase" id="RU362030"/>
    </source>
</evidence>
<evidence type="ECO:0000256" key="5">
    <source>
        <dbReference type="ARBA" id="ARBA00022691"/>
    </source>
</evidence>
<dbReference type="Pfam" id="PF04072">
    <property type="entry name" value="LCM"/>
    <property type="match status" value="1"/>
</dbReference>
<evidence type="ECO:0000313" key="8">
    <source>
        <dbReference type="Proteomes" id="UP000621454"/>
    </source>
</evidence>
<dbReference type="EMBL" id="BMGC01000046">
    <property type="protein sequence ID" value="GGB45983.1"/>
    <property type="molecule type" value="Genomic_DNA"/>
</dbReference>
<evidence type="ECO:0000256" key="1">
    <source>
        <dbReference type="ARBA" id="ARBA00003907"/>
    </source>
</evidence>
<dbReference type="Gene3D" id="3.40.50.150">
    <property type="entry name" value="Vaccinia Virus protein VP39"/>
    <property type="match status" value="1"/>
</dbReference>
<comment type="similarity">
    <text evidence="2 6">Belongs to the UPF0677 family.</text>
</comment>
<evidence type="ECO:0000256" key="3">
    <source>
        <dbReference type="ARBA" id="ARBA00022603"/>
    </source>
</evidence>
<evidence type="ECO:0000256" key="2">
    <source>
        <dbReference type="ARBA" id="ARBA00008138"/>
    </source>
</evidence>
<dbReference type="RefSeq" id="WP_188588582.1">
    <property type="nucleotide sequence ID" value="NZ_BMGC01000046.1"/>
</dbReference>
<dbReference type="GO" id="GO:0032259">
    <property type="term" value="P:methylation"/>
    <property type="evidence" value="ECO:0007669"/>
    <property type="project" value="UniProtKB-KW"/>
</dbReference>
<dbReference type="InterPro" id="IPR011610">
    <property type="entry name" value="SAM_mthyl_Trfase_ML2640-like"/>
</dbReference>
<reference evidence="7" key="1">
    <citation type="journal article" date="2014" name="Int. J. Syst. Evol. Microbiol.">
        <title>Complete genome sequence of Corynebacterium casei LMG S-19264T (=DSM 44701T), isolated from a smear-ripened cheese.</title>
        <authorList>
            <consortium name="US DOE Joint Genome Institute (JGI-PGF)"/>
            <person name="Walter F."/>
            <person name="Albersmeier A."/>
            <person name="Kalinowski J."/>
            <person name="Ruckert C."/>
        </authorList>
    </citation>
    <scope>NUCLEOTIDE SEQUENCE</scope>
    <source>
        <strain evidence="7">CGMCC 1.12827</strain>
    </source>
</reference>
<keyword evidence="8" id="KW-1185">Reference proteome</keyword>
<gene>
    <name evidence="7" type="ORF">GCM10011489_36730</name>
</gene>
<sequence length="280" mass="30607">MTDLDTVGQTALGVAYVRAYESRLPNPLFTDPIATAIFDENAAPPIIGDASKPDSVEGLSDDDERKLMYYWIVGRTVFLDDVCALAAKQGVKQYVILGSGLDARAFRLDLGEGAVVYEVDRPDVADAKESIIDEHSLTPRNERRVVRTDLTDDWLRALEDTGFRADLPTCWIVEGVLVYLDDDVVSRVIEGIAGATEQGSHLGVTLRGHHNAGIDDSAFAPIRELWHDNPGIPKEFARSGWNCTLSDNRTILGAHGRRVASTPVSATLLGGVWRGIEAHR</sequence>
<dbReference type="SUPFAM" id="SSF53335">
    <property type="entry name" value="S-adenosyl-L-methionine-dependent methyltransferases"/>
    <property type="match status" value="1"/>
</dbReference>
<evidence type="ECO:0000313" key="7">
    <source>
        <dbReference type="EMBL" id="GGB45983.1"/>
    </source>
</evidence>
<dbReference type="Proteomes" id="UP000621454">
    <property type="component" value="Unassembled WGS sequence"/>
</dbReference>
<keyword evidence="5 6" id="KW-0949">S-adenosyl-L-methionine</keyword>
<dbReference type="AlphaFoldDB" id="A0A916X1E1"/>
<comment type="function">
    <text evidence="1 6">Exhibits S-adenosyl-L-methionine-dependent methyltransferase activity.</text>
</comment>
<protein>
    <recommendedName>
        <fullName evidence="6">S-adenosyl-L-methionine-dependent methyltransferase</fullName>
        <ecNumber evidence="6">2.1.1.-</ecNumber>
    </recommendedName>
</protein>
<keyword evidence="4" id="KW-0808">Transferase</keyword>
<dbReference type="PANTHER" id="PTHR43619">
    <property type="entry name" value="S-ADENOSYL-L-METHIONINE-DEPENDENT METHYLTRANSFERASE YKTD-RELATED"/>
    <property type="match status" value="1"/>
</dbReference>
<evidence type="ECO:0000256" key="4">
    <source>
        <dbReference type="ARBA" id="ARBA00022679"/>
    </source>
</evidence>
<dbReference type="InterPro" id="IPR029063">
    <property type="entry name" value="SAM-dependent_MTases_sf"/>
</dbReference>
<name>A0A916X1E1_9ACTN</name>
<accession>A0A916X1E1</accession>
<dbReference type="InterPro" id="IPR007213">
    <property type="entry name" value="Ppm1/Ppm2/Tcmp"/>
</dbReference>